<sequence>MANDITASEIANQLCEFLRSNVLAGDVVVNPDTELSQLGVDSFSLMELVLFIERRFGLELPAEALVPENMANVRALSAYCIRLLNKVGDA</sequence>
<dbReference type="Gene3D" id="1.10.1200.10">
    <property type="entry name" value="ACP-like"/>
    <property type="match status" value="1"/>
</dbReference>
<feature type="domain" description="Carrier" evidence="1">
    <location>
        <begin position="4"/>
        <end position="84"/>
    </location>
</feature>
<gene>
    <name evidence="2" type="ORF">MGMO_20c00260</name>
</gene>
<organism evidence="2 3">
    <name type="scientific">Methyloglobulus morosus KoM1</name>
    <dbReference type="NCBI Taxonomy" id="1116472"/>
    <lineage>
        <taxon>Bacteria</taxon>
        <taxon>Pseudomonadati</taxon>
        <taxon>Pseudomonadota</taxon>
        <taxon>Gammaproteobacteria</taxon>
        <taxon>Methylococcales</taxon>
        <taxon>Methylococcaceae</taxon>
        <taxon>Methyloglobulus</taxon>
    </lineage>
</organism>
<accession>V5E1N6</accession>
<dbReference type="OrthoDB" id="677810at2"/>
<dbReference type="InterPro" id="IPR009081">
    <property type="entry name" value="PP-bd_ACP"/>
</dbReference>
<evidence type="ECO:0000259" key="1">
    <source>
        <dbReference type="PROSITE" id="PS50075"/>
    </source>
</evidence>
<evidence type="ECO:0000313" key="3">
    <source>
        <dbReference type="Proteomes" id="UP000017842"/>
    </source>
</evidence>
<dbReference type="RefSeq" id="WP_023493583.1">
    <property type="nucleotide sequence ID" value="NZ_AYLO01000020.1"/>
</dbReference>
<protein>
    <submittedName>
        <fullName evidence="2">Acyl carrier protein</fullName>
    </submittedName>
</protein>
<dbReference type="Pfam" id="PF00550">
    <property type="entry name" value="PP-binding"/>
    <property type="match status" value="1"/>
</dbReference>
<dbReference type="STRING" id="1116472.MGMO_20c00260"/>
<dbReference type="InterPro" id="IPR036736">
    <property type="entry name" value="ACP-like_sf"/>
</dbReference>
<evidence type="ECO:0000313" key="2">
    <source>
        <dbReference type="EMBL" id="ESS73471.1"/>
    </source>
</evidence>
<dbReference type="PROSITE" id="PS50075">
    <property type="entry name" value="CARRIER"/>
    <property type="match status" value="1"/>
</dbReference>
<comment type="caution">
    <text evidence="2">The sequence shown here is derived from an EMBL/GenBank/DDBJ whole genome shotgun (WGS) entry which is preliminary data.</text>
</comment>
<keyword evidence="3" id="KW-1185">Reference proteome</keyword>
<reference evidence="2 3" key="1">
    <citation type="journal article" date="2013" name="Genome Announc.">
        <title>Draft Genome Sequence of the Methanotrophic Gammaproteobacterium Methyloglobulus morosus DSM 22980 Strain KoM1.</title>
        <authorList>
            <person name="Poehlein A."/>
            <person name="Deutzmann J.S."/>
            <person name="Daniel R."/>
            <person name="Simeonova D.D."/>
        </authorList>
    </citation>
    <scope>NUCLEOTIDE SEQUENCE [LARGE SCALE GENOMIC DNA]</scope>
    <source>
        <strain evidence="2 3">KoM1</strain>
    </source>
</reference>
<proteinExistence type="predicted"/>
<name>V5E1N6_9GAMM</name>
<dbReference type="EMBL" id="AYLO01000020">
    <property type="protein sequence ID" value="ESS73471.1"/>
    <property type="molecule type" value="Genomic_DNA"/>
</dbReference>
<dbReference type="Proteomes" id="UP000017842">
    <property type="component" value="Unassembled WGS sequence"/>
</dbReference>
<dbReference type="SUPFAM" id="SSF47336">
    <property type="entry name" value="ACP-like"/>
    <property type="match status" value="1"/>
</dbReference>
<dbReference type="AlphaFoldDB" id="V5E1N6"/>